<dbReference type="SUPFAM" id="SSF55347">
    <property type="entry name" value="Glyceraldehyde-3-phosphate dehydrogenase-like, C-terminal domain"/>
    <property type="match status" value="1"/>
</dbReference>
<dbReference type="InterPro" id="IPR051450">
    <property type="entry name" value="Gfo/Idh/MocA_Oxidoreductases"/>
</dbReference>
<dbReference type="Gene3D" id="3.30.360.10">
    <property type="entry name" value="Dihydrodipicolinate Reductase, domain 2"/>
    <property type="match status" value="1"/>
</dbReference>
<keyword evidence="5" id="KW-1185">Reference proteome</keyword>
<accession>A0A1H8B000</accession>
<dbReference type="SUPFAM" id="SSF51735">
    <property type="entry name" value="NAD(P)-binding Rossmann-fold domains"/>
    <property type="match status" value="1"/>
</dbReference>
<dbReference type="InterPro" id="IPR000683">
    <property type="entry name" value="Gfo/Idh/MocA-like_OxRdtase_N"/>
</dbReference>
<name>A0A1H8B000_9FIRM</name>
<comment type="similarity">
    <text evidence="1">Belongs to the Gfo/Idh/MocA family.</text>
</comment>
<dbReference type="Pfam" id="PF02894">
    <property type="entry name" value="GFO_IDH_MocA_C"/>
    <property type="match status" value="1"/>
</dbReference>
<dbReference type="OrthoDB" id="9781966at2"/>
<gene>
    <name evidence="4" type="ORF">SAMN05216180_1602</name>
</gene>
<evidence type="ECO:0000313" key="4">
    <source>
        <dbReference type="EMBL" id="SEM75469.1"/>
    </source>
</evidence>
<dbReference type="Proteomes" id="UP000199158">
    <property type="component" value="Unassembled WGS sequence"/>
</dbReference>
<feature type="domain" description="Gfo/Idh/MocA-like oxidoreductase C-terminal" evidence="3">
    <location>
        <begin position="139"/>
        <end position="401"/>
    </location>
</feature>
<sequence length="420" mass="46748">MKQVTAILLGAGARGQIYANYAMEHPEELKIVAVAEPKTSRRIQFCEKYGILSENQYKSWEPLLVHHRLADAALVCTLDDLHTTPTLAALEKGYHVLLEKPMSNTEDECRAIEAAARNAGRVLSVCHVLRYTPFYQKLKELITAGFVGELASIDQIENVGYWHQAHSFVRGNWRNSAETSPMILQKSCHDLDIILWLMGRDCERISSFGSLRHFTPENAPKGAPARCLDGCPHSESCPYYAPKLYLTHNIGWPTDMISTDLSYDGRVTALKKGPYGRCVYHCDNDVVDRQVVSMEFEGGAVASLTMTAFTTDSARQIKIMGSKGQITADMGANTIVLHRFGEDKPETFNIIPPKESNNYGHGGGDYCLMRDFVRLVQGQGRGDSLSSARASLQSHLMCFAAERSRLSHTVTEMSKFLSHP</sequence>
<evidence type="ECO:0000256" key="1">
    <source>
        <dbReference type="ARBA" id="ARBA00010928"/>
    </source>
</evidence>
<dbReference type="InterPro" id="IPR004104">
    <property type="entry name" value="Gfo/Idh/MocA-like_OxRdtase_C"/>
</dbReference>
<proteinExistence type="inferred from homology"/>
<evidence type="ECO:0000259" key="2">
    <source>
        <dbReference type="Pfam" id="PF01408"/>
    </source>
</evidence>
<dbReference type="GO" id="GO:0000166">
    <property type="term" value="F:nucleotide binding"/>
    <property type="evidence" value="ECO:0007669"/>
    <property type="project" value="InterPro"/>
</dbReference>
<reference evidence="4 5" key="1">
    <citation type="submission" date="2016-10" db="EMBL/GenBank/DDBJ databases">
        <authorList>
            <person name="de Groot N.N."/>
        </authorList>
    </citation>
    <scope>NUCLEOTIDE SEQUENCE [LARGE SCALE GENOMIC DNA]</scope>
    <source>
        <strain evidence="4 5">CGMCC 1.5070</strain>
    </source>
</reference>
<dbReference type="EMBL" id="FOCG01000001">
    <property type="protein sequence ID" value="SEM75469.1"/>
    <property type="molecule type" value="Genomic_DNA"/>
</dbReference>
<dbReference type="AlphaFoldDB" id="A0A1H8B000"/>
<dbReference type="Pfam" id="PF01408">
    <property type="entry name" value="GFO_IDH_MocA"/>
    <property type="match status" value="1"/>
</dbReference>
<dbReference type="InterPro" id="IPR036291">
    <property type="entry name" value="NAD(P)-bd_dom_sf"/>
</dbReference>
<evidence type="ECO:0000313" key="5">
    <source>
        <dbReference type="Proteomes" id="UP000199158"/>
    </source>
</evidence>
<dbReference type="Gene3D" id="3.40.50.720">
    <property type="entry name" value="NAD(P)-binding Rossmann-like Domain"/>
    <property type="match status" value="1"/>
</dbReference>
<evidence type="ECO:0000259" key="3">
    <source>
        <dbReference type="Pfam" id="PF02894"/>
    </source>
</evidence>
<organism evidence="4 5">
    <name type="scientific">Hydrogenoanaerobacterium saccharovorans</name>
    <dbReference type="NCBI Taxonomy" id="474960"/>
    <lineage>
        <taxon>Bacteria</taxon>
        <taxon>Bacillati</taxon>
        <taxon>Bacillota</taxon>
        <taxon>Clostridia</taxon>
        <taxon>Eubacteriales</taxon>
        <taxon>Oscillospiraceae</taxon>
        <taxon>Hydrogenoanaerobacterium</taxon>
    </lineage>
</organism>
<dbReference type="PANTHER" id="PTHR43377">
    <property type="entry name" value="BILIVERDIN REDUCTASE A"/>
    <property type="match status" value="1"/>
</dbReference>
<feature type="domain" description="Gfo/Idh/MocA-like oxidoreductase N-terminal" evidence="2">
    <location>
        <begin position="8"/>
        <end position="126"/>
    </location>
</feature>
<dbReference type="STRING" id="474960.SAMN05216180_1602"/>
<protein>
    <submittedName>
        <fullName evidence="4">Oxidoreductase family, C-terminal alpha/beta domain</fullName>
    </submittedName>
</protein>
<dbReference type="RefSeq" id="WP_092753377.1">
    <property type="nucleotide sequence ID" value="NZ_FOCG01000001.1"/>
</dbReference>
<dbReference type="PANTHER" id="PTHR43377:SF2">
    <property type="entry name" value="BINDING ROSSMANN FOLD OXIDOREDUCTASE, PUTATIVE (AFU_ORTHOLOGUE AFUA_4G00560)-RELATED"/>
    <property type="match status" value="1"/>
</dbReference>